<dbReference type="InterPro" id="IPR029068">
    <property type="entry name" value="Glyas_Bleomycin-R_OHBP_Dase"/>
</dbReference>
<evidence type="ECO:0000256" key="1">
    <source>
        <dbReference type="ARBA" id="ARBA00001554"/>
    </source>
</evidence>
<dbReference type="EC" id="4.2.1.96" evidence="3"/>
<organism evidence="7 8">
    <name type="scientific">Actinospica acidithermotolerans</name>
    <dbReference type="NCBI Taxonomy" id="2828514"/>
    <lineage>
        <taxon>Bacteria</taxon>
        <taxon>Bacillati</taxon>
        <taxon>Actinomycetota</taxon>
        <taxon>Actinomycetes</taxon>
        <taxon>Catenulisporales</taxon>
        <taxon>Actinospicaceae</taxon>
        <taxon>Actinospica</taxon>
    </lineage>
</organism>
<proteinExistence type="inferred from homology"/>
<dbReference type="InterPro" id="IPR041581">
    <property type="entry name" value="Glyoxalase_6"/>
</dbReference>
<dbReference type="Gene3D" id="3.30.1360.20">
    <property type="entry name" value="Transcriptional coactivator/pterin dehydratase"/>
    <property type="match status" value="1"/>
</dbReference>
<dbReference type="PANTHER" id="PTHR35908">
    <property type="entry name" value="HYPOTHETICAL FUSION PROTEIN"/>
    <property type="match status" value="1"/>
</dbReference>
<feature type="domain" description="Glyoxalase-like" evidence="6">
    <location>
        <begin position="110"/>
        <end position="211"/>
    </location>
</feature>
<evidence type="ECO:0000313" key="8">
    <source>
        <dbReference type="Proteomes" id="UP000676325"/>
    </source>
</evidence>
<dbReference type="EMBL" id="JAGSOH010000089">
    <property type="protein sequence ID" value="MBR7829520.1"/>
    <property type="molecule type" value="Genomic_DNA"/>
</dbReference>
<comment type="similarity">
    <text evidence="2">Belongs to the pterin-4-alpha-carbinolamine dehydratase family.</text>
</comment>
<dbReference type="Gene3D" id="3.10.180.10">
    <property type="entry name" value="2,3-Dihydroxybiphenyl 1,2-Dioxygenase, domain 1"/>
    <property type="match status" value="1"/>
</dbReference>
<dbReference type="SUPFAM" id="SSF54593">
    <property type="entry name" value="Glyoxalase/Bleomycin resistance protein/Dihydroxybiphenyl dioxygenase"/>
    <property type="match status" value="1"/>
</dbReference>
<dbReference type="GO" id="GO:0006729">
    <property type="term" value="P:tetrahydrobiopterin biosynthetic process"/>
    <property type="evidence" value="ECO:0007669"/>
    <property type="project" value="InterPro"/>
</dbReference>
<evidence type="ECO:0000259" key="6">
    <source>
        <dbReference type="Pfam" id="PF18029"/>
    </source>
</evidence>
<accession>A0A941EB27</accession>
<comment type="catalytic activity">
    <reaction evidence="1">
        <text>(4aS,6R)-4a-hydroxy-L-erythro-5,6,7,8-tetrahydrobiopterin = (6R)-L-erythro-6,7-dihydrobiopterin + H2O</text>
        <dbReference type="Rhea" id="RHEA:11920"/>
        <dbReference type="ChEBI" id="CHEBI:15377"/>
        <dbReference type="ChEBI" id="CHEBI:15642"/>
        <dbReference type="ChEBI" id="CHEBI:43120"/>
        <dbReference type="EC" id="4.2.1.96"/>
    </reaction>
</comment>
<gene>
    <name evidence="7" type="ORF">KDK95_24660</name>
</gene>
<dbReference type="AlphaFoldDB" id="A0A941EB27"/>
<dbReference type="GO" id="GO:0008124">
    <property type="term" value="F:4-alpha-hydroxytetrahydrobiopterin dehydratase activity"/>
    <property type="evidence" value="ECO:0007669"/>
    <property type="project" value="UniProtKB-EC"/>
</dbReference>
<protein>
    <recommendedName>
        <fullName evidence="4">Putative pterin-4-alpha-carbinolamine dehydratase</fullName>
        <ecNumber evidence="3">4.2.1.96</ecNumber>
    </recommendedName>
</protein>
<keyword evidence="5 7" id="KW-0456">Lyase</keyword>
<dbReference type="Proteomes" id="UP000676325">
    <property type="component" value="Unassembled WGS sequence"/>
</dbReference>
<dbReference type="InterPro" id="IPR036428">
    <property type="entry name" value="PCD_sf"/>
</dbReference>
<dbReference type="SUPFAM" id="SSF55248">
    <property type="entry name" value="PCD-like"/>
    <property type="match status" value="1"/>
</dbReference>
<dbReference type="CDD" id="cd00488">
    <property type="entry name" value="PCD_DCoH"/>
    <property type="match status" value="1"/>
</dbReference>
<keyword evidence="8" id="KW-1185">Reference proteome</keyword>
<sequence length="215" mass="23456">MTDQISAKQFREAPGVDEWRTIFGGGWACAYFRTGSFAVGVELVRAIGDIAAAANHHPDVDLRPEGVSVRLFTSDFGGLSERDVVLAQRISAAAAELAVPADPSRVQHVQVAIDALAGAEVQPFWAAVLGYEPFGEEDVLDPLRRGPTFWFQRMDAPRPQRNRFHIDVYLPHDQVEARIAAALAAGGRIVDDSHAPGWWTLADAEGNEVDLAVWD</sequence>
<dbReference type="InterPro" id="IPR001533">
    <property type="entry name" value="Pterin_deHydtase"/>
</dbReference>
<evidence type="ECO:0000313" key="7">
    <source>
        <dbReference type="EMBL" id="MBR7829520.1"/>
    </source>
</evidence>
<dbReference type="Pfam" id="PF01329">
    <property type="entry name" value="Pterin_4a"/>
    <property type="match status" value="1"/>
</dbReference>
<name>A0A941EB27_9ACTN</name>
<reference evidence="7" key="1">
    <citation type="submission" date="2021-04" db="EMBL/GenBank/DDBJ databases">
        <title>Genome based classification of Actinospica acidithermotolerans sp. nov., an actinobacterium isolated from an Indonesian hot spring.</title>
        <authorList>
            <person name="Kusuma A.B."/>
            <person name="Putra K.E."/>
            <person name="Nafisah S."/>
            <person name="Loh J."/>
            <person name="Nouioui I."/>
            <person name="Goodfellow M."/>
        </authorList>
    </citation>
    <scope>NUCLEOTIDE SEQUENCE</scope>
    <source>
        <strain evidence="7">MGRD01-02</strain>
    </source>
</reference>
<dbReference type="PANTHER" id="PTHR35908:SF1">
    <property type="entry name" value="CONSERVED PROTEIN"/>
    <property type="match status" value="1"/>
</dbReference>
<dbReference type="RefSeq" id="WP_212520655.1">
    <property type="nucleotide sequence ID" value="NZ_JAGSOH010000089.1"/>
</dbReference>
<evidence type="ECO:0000256" key="5">
    <source>
        <dbReference type="ARBA" id="ARBA00023239"/>
    </source>
</evidence>
<comment type="caution">
    <text evidence="7">The sequence shown here is derived from an EMBL/GenBank/DDBJ whole genome shotgun (WGS) entry which is preliminary data.</text>
</comment>
<evidence type="ECO:0000256" key="4">
    <source>
        <dbReference type="ARBA" id="ARBA00021735"/>
    </source>
</evidence>
<evidence type="ECO:0000256" key="2">
    <source>
        <dbReference type="ARBA" id="ARBA00006472"/>
    </source>
</evidence>
<dbReference type="Pfam" id="PF18029">
    <property type="entry name" value="Glyoxalase_6"/>
    <property type="match status" value="1"/>
</dbReference>
<evidence type="ECO:0000256" key="3">
    <source>
        <dbReference type="ARBA" id="ARBA00013252"/>
    </source>
</evidence>